<organism evidence="2 3">
    <name type="scientific">Cymbomonas tetramitiformis</name>
    <dbReference type="NCBI Taxonomy" id="36881"/>
    <lineage>
        <taxon>Eukaryota</taxon>
        <taxon>Viridiplantae</taxon>
        <taxon>Chlorophyta</taxon>
        <taxon>Pyramimonadophyceae</taxon>
        <taxon>Pyramimonadales</taxon>
        <taxon>Pyramimonadaceae</taxon>
        <taxon>Cymbomonas</taxon>
    </lineage>
</organism>
<protein>
    <submittedName>
        <fullName evidence="2">Uncharacterized protein</fullName>
    </submittedName>
</protein>
<dbReference type="EMBL" id="LGRX02034499">
    <property type="protein sequence ID" value="KAK3237637.1"/>
    <property type="molecule type" value="Genomic_DNA"/>
</dbReference>
<evidence type="ECO:0000313" key="3">
    <source>
        <dbReference type="Proteomes" id="UP001190700"/>
    </source>
</evidence>
<reference evidence="2 3" key="1">
    <citation type="journal article" date="2015" name="Genome Biol. Evol.">
        <title>Comparative Genomics of a Bacterivorous Green Alga Reveals Evolutionary Causalities and Consequences of Phago-Mixotrophic Mode of Nutrition.</title>
        <authorList>
            <person name="Burns J.A."/>
            <person name="Paasch A."/>
            <person name="Narechania A."/>
            <person name="Kim E."/>
        </authorList>
    </citation>
    <scope>NUCLEOTIDE SEQUENCE [LARGE SCALE GENOMIC DNA]</scope>
    <source>
        <strain evidence="2 3">PLY_AMNH</strain>
    </source>
</reference>
<gene>
    <name evidence="2" type="ORF">CYMTET_52297</name>
</gene>
<evidence type="ECO:0000256" key="1">
    <source>
        <dbReference type="SAM" id="MobiDB-lite"/>
    </source>
</evidence>
<name>A0AAE0ERS7_9CHLO</name>
<comment type="caution">
    <text evidence="2">The sequence shown here is derived from an EMBL/GenBank/DDBJ whole genome shotgun (WGS) entry which is preliminary data.</text>
</comment>
<accession>A0AAE0ERS7</accession>
<keyword evidence="3" id="KW-1185">Reference proteome</keyword>
<dbReference type="Proteomes" id="UP001190700">
    <property type="component" value="Unassembled WGS sequence"/>
</dbReference>
<proteinExistence type="predicted"/>
<dbReference type="AlphaFoldDB" id="A0AAE0ERS7"/>
<feature type="region of interest" description="Disordered" evidence="1">
    <location>
        <begin position="1"/>
        <end position="31"/>
    </location>
</feature>
<sequence>MSEKKPNLRNGRKRRRVESQSVNTHRGQPRKDRLVPLCGEEIVMYQRVMYHHIAMRVCKNIVAAAVMPNTPEYLTEPPLSSVLDLSDMRDLQHDLDHFCLQTIDDLIVMAFSVFTLTPRCGMDPTRSERLGMPIMRRYALQNGERYALRVSHGEARDAIVVQRNEQASFSDIFGNPAMNAAHVTYSVIKDMPCERTGRLRSDVAGVYSTLCFEQSIVHSSMIADRARAQPFVFTRTRTDNAFDERSLVTLSSDCRVVSAMENMQARNSIFNQLHRRQNEENNDAVSDTVNYYDDSLHPSCRVTHNALNTVQRAPALLPLPMDADIAIPPTATGRTDLTPLLHKTHDDVMFAMGLRCMKALDSTGKGRANAWELTPAVARRYRVALKNALLTAWNFAVEEAVASRQQVVLKDVHFEDV</sequence>
<evidence type="ECO:0000313" key="2">
    <source>
        <dbReference type="EMBL" id="KAK3237637.1"/>
    </source>
</evidence>